<organism evidence="1">
    <name type="scientific">Prunus dulcis</name>
    <name type="common">Almond</name>
    <name type="synonym">Amygdalus dulcis</name>
    <dbReference type="NCBI Taxonomy" id="3755"/>
    <lineage>
        <taxon>Eukaryota</taxon>
        <taxon>Viridiplantae</taxon>
        <taxon>Streptophyta</taxon>
        <taxon>Embryophyta</taxon>
        <taxon>Tracheophyta</taxon>
        <taxon>Spermatophyta</taxon>
        <taxon>Magnoliopsida</taxon>
        <taxon>eudicotyledons</taxon>
        <taxon>Gunneridae</taxon>
        <taxon>Pentapetalae</taxon>
        <taxon>rosids</taxon>
        <taxon>fabids</taxon>
        <taxon>Rosales</taxon>
        <taxon>Rosaceae</taxon>
        <taxon>Amygdaloideae</taxon>
        <taxon>Amygdaleae</taxon>
        <taxon>Prunus</taxon>
    </lineage>
</organism>
<sequence length="175" mass="20350">MTQDLKWTSPIVHGLLLRKVDPKTVFQVNGIKFIVGNKVIQFTAQQFCIVTGLRKNLLEWDDVLKLGFVYFAVFVLLGGEKHVHIDMRYLKLAEDLEEFGKYPRGAVCYVRTNASLLRALCAYYHVGCTTFGGARRYAYIPRILHWRSNTSAHFYERMSQVFENREVDVELLRQL</sequence>
<protein>
    <submittedName>
        <fullName evidence="1">Uncharacterized protein</fullName>
    </submittedName>
</protein>
<accession>A0A5H2XNH2</accession>
<gene>
    <name evidence="1" type="ORF">Prudu_473S000200</name>
</gene>
<dbReference type="AlphaFoldDB" id="A0A5H2XNH2"/>
<dbReference type="PANTHER" id="PTHR48449">
    <property type="entry name" value="DUF1985 DOMAIN-CONTAINING PROTEIN"/>
    <property type="match status" value="1"/>
</dbReference>
<proteinExistence type="predicted"/>
<dbReference type="PANTHER" id="PTHR48449:SF1">
    <property type="entry name" value="DUF1985 DOMAIN-CONTAINING PROTEIN"/>
    <property type="match status" value="1"/>
</dbReference>
<dbReference type="EMBL" id="AP020810">
    <property type="protein sequence ID" value="BBN68562.1"/>
    <property type="molecule type" value="Genomic_DNA"/>
</dbReference>
<reference evidence="1" key="1">
    <citation type="journal article" date="2019" name="Science">
        <title>Mutation of a bHLH transcription factor allowed almond domestication.</title>
        <authorList>
            <person name="Sanchez-Perez R."/>
            <person name="Pavan S."/>
            <person name="Mazzeo R."/>
            <person name="Moldovan C."/>
            <person name="Aiese Cigliano R."/>
            <person name="Del Cueto J."/>
            <person name="Ricciardi F."/>
            <person name="Lotti C."/>
            <person name="Ricciardi L."/>
            <person name="Dicenta F."/>
            <person name="Lopez-Marques R.L."/>
            <person name="Lindberg Moller B."/>
        </authorList>
    </citation>
    <scope>NUCLEOTIDE SEQUENCE</scope>
</reference>
<name>A0A5H2XNH2_PRUDU</name>
<evidence type="ECO:0000313" key="1">
    <source>
        <dbReference type="EMBL" id="BBN68562.1"/>
    </source>
</evidence>